<evidence type="ECO:0000313" key="2">
    <source>
        <dbReference type="EMBL" id="CAH1113416.1"/>
    </source>
</evidence>
<dbReference type="Proteomes" id="UP001153636">
    <property type="component" value="Chromosome 7"/>
</dbReference>
<dbReference type="EMBL" id="OV651819">
    <property type="protein sequence ID" value="CAH1113416.1"/>
    <property type="molecule type" value="Genomic_DNA"/>
</dbReference>
<accession>A0A9P0D6Q1</accession>
<dbReference type="OrthoDB" id="8197165at2759"/>
<protein>
    <submittedName>
        <fullName evidence="2">Uncharacterized protein</fullName>
    </submittedName>
</protein>
<name>A0A9P0D6Q1_9CUCU</name>
<gene>
    <name evidence="2" type="ORF">PSYICH_LOCUS13420</name>
</gene>
<feature type="region of interest" description="Disordered" evidence="1">
    <location>
        <begin position="109"/>
        <end position="158"/>
    </location>
</feature>
<reference evidence="2" key="1">
    <citation type="submission" date="2022-01" db="EMBL/GenBank/DDBJ databases">
        <authorList>
            <person name="King R."/>
        </authorList>
    </citation>
    <scope>NUCLEOTIDE SEQUENCE</scope>
</reference>
<organism evidence="2 3">
    <name type="scientific">Psylliodes chrysocephalus</name>
    <dbReference type="NCBI Taxonomy" id="3402493"/>
    <lineage>
        <taxon>Eukaryota</taxon>
        <taxon>Metazoa</taxon>
        <taxon>Ecdysozoa</taxon>
        <taxon>Arthropoda</taxon>
        <taxon>Hexapoda</taxon>
        <taxon>Insecta</taxon>
        <taxon>Pterygota</taxon>
        <taxon>Neoptera</taxon>
        <taxon>Endopterygota</taxon>
        <taxon>Coleoptera</taxon>
        <taxon>Polyphaga</taxon>
        <taxon>Cucujiformia</taxon>
        <taxon>Chrysomeloidea</taxon>
        <taxon>Chrysomelidae</taxon>
        <taxon>Galerucinae</taxon>
        <taxon>Alticini</taxon>
        <taxon>Psylliodes</taxon>
    </lineage>
</organism>
<evidence type="ECO:0000256" key="1">
    <source>
        <dbReference type="SAM" id="MobiDB-lite"/>
    </source>
</evidence>
<evidence type="ECO:0000313" key="3">
    <source>
        <dbReference type="Proteomes" id="UP001153636"/>
    </source>
</evidence>
<proteinExistence type="predicted"/>
<sequence>MTLRILLNFDDVIRNFVERRPEKDFNDSSERSKLRKTEDLRHLTPEELTFAASMSHRDAGQLSEEAAKTRNKHFRMYRIRFFRKFNRQVCNRDILNRLLLTSDPFISRSKQKHMKKKEPYSSETLQLLMPESHKGGRSEILQDESEEKDTVEDSEKEN</sequence>
<dbReference type="AlphaFoldDB" id="A0A9P0D6Q1"/>
<keyword evidence="3" id="KW-1185">Reference proteome</keyword>
<feature type="compositionally biased region" description="Acidic residues" evidence="1">
    <location>
        <begin position="141"/>
        <end position="150"/>
    </location>
</feature>